<feature type="compositionally biased region" description="Polar residues" evidence="13">
    <location>
        <begin position="52"/>
        <end position="68"/>
    </location>
</feature>
<dbReference type="PROSITE" id="PS51257">
    <property type="entry name" value="PROKAR_LIPOPROTEIN"/>
    <property type="match status" value="1"/>
</dbReference>
<evidence type="ECO:0000256" key="7">
    <source>
        <dbReference type="ARBA" id="ARBA00022927"/>
    </source>
</evidence>
<evidence type="ECO:0000256" key="9">
    <source>
        <dbReference type="ARBA" id="ARBA00023139"/>
    </source>
</evidence>
<feature type="region of interest" description="Disordered" evidence="13">
    <location>
        <begin position="195"/>
        <end position="262"/>
    </location>
</feature>
<evidence type="ECO:0000313" key="15">
    <source>
        <dbReference type="EMBL" id="RRN44118.1"/>
    </source>
</evidence>
<keyword evidence="7" id="KW-0653">Protein transport</keyword>
<evidence type="ECO:0000256" key="5">
    <source>
        <dbReference type="ARBA" id="ARBA00022448"/>
    </source>
</evidence>
<proteinExistence type="inferred from homology"/>
<evidence type="ECO:0000256" key="8">
    <source>
        <dbReference type="ARBA" id="ARBA00023136"/>
    </source>
</evidence>
<evidence type="ECO:0000313" key="16">
    <source>
        <dbReference type="Proteomes" id="UP000270261"/>
    </source>
</evidence>
<feature type="chain" id="PRO_5018695456" description="Outer-membrane lipoprotein LolB" evidence="14">
    <location>
        <begin position="26"/>
        <end position="262"/>
    </location>
</feature>
<dbReference type="OrthoDB" id="9797618at2"/>
<protein>
    <recommendedName>
        <fullName evidence="4">Outer-membrane lipoprotein LolB</fullName>
    </recommendedName>
</protein>
<evidence type="ECO:0000256" key="14">
    <source>
        <dbReference type="SAM" id="SignalP"/>
    </source>
</evidence>
<comment type="similarity">
    <text evidence="2">Belongs to the LolB family.</text>
</comment>
<keyword evidence="11" id="KW-0998">Cell outer membrane</keyword>
<dbReference type="GO" id="GO:0015031">
    <property type="term" value="P:protein transport"/>
    <property type="evidence" value="ECO:0007669"/>
    <property type="project" value="UniProtKB-KW"/>
</dbReference>
<dbReference type="Gene3D" id="2.50.20.10">
    <property type="entry name" value="Lipoprotein localisation LolA/LolB/LppX"/>
    <property type="match status" value="1"/>
</dbReference>
<evidence type="ECO:0000256" key="1">
    <source>
        <dbReference type="ARBA" id="ARBA00004459"/>
    </source>
</evidence>
<keyword evidence="16" id="KW-1185">Reference proteome</keyword>
<keyword evidence="12" id="KW-0449">Lipoprotein</keyword>
<evidence type="ECO:0000256" key="12">
    <source>
        <dbReference type="ARBA" id="ARBA00023288"/>
    </source>
</evidence>
<reference evidence="15 16" key="1">
    <citation type="submission" date="2018-11" db="EMBL/GenBank/DDBJ databases">
        <title>Genome sequencing of Lautropia sp. KCOM 2505 (= ChDC F240).</title>
        <authorList>
            <person name="Kook J.-K."/>
            <person name="Park S.-N."/>
            <person name="Lim Y.K."/>
        </authorList>
    </citation>
    <scope>NUCLEOTIDE SEQUENCE [LARGE SCALE GENOMIC DNA]</scope>
    <source>
        <strain evidence="15 16">KCOM 2505</strain>
    </source>
</reference>
<evidence type="ECO:0000256" key="4">
    <source>
        <dbReference type="ARBA" id="ARBA00016202"/>
    </source>
</evidence>
<dbReference type="SUPFAM" id="SSF89392">
    <property type="entry name" value="Prokaryotic lipoproteins and lipoprotein localization factors"/>
    <property type="match status" value="1"/>
</dbReference>
<dbReference type="AlphaFoldDB" id="A0A3R8NAG7"/>
<keyword evidence="10" id="KW-0143">Chaperone</keyword>
<evidence type="ECO:0000256" key="10">
    <source>
        <dbReference type="ARBA" id="ARBA00023186"/>
    </source>
</evidence>
<dbReference type="InterPro" id="IPR029046">
    <property type="entry name" value="LolA/LolB/LppX"/>
</dbReference>
<dbReference type="InterPro" id="IPR004565">
    <property type="entry name" value="OM_lipoprot_LolB"/>
</dbReference>
<comment type="subcellular location">
    <subcellularLocation>
        <location evidence="1">Cell outer membrane</location>
        <topology evidence="1">Lipid-anchor</topology>
    </subcellularLocation>
</comment>
<evidence type="ECO:0000256" key="6">
    <source>
        <dbReference type="ARBA" id="ARBA00022729"/>
    </source>
</evidence>
<gene>
    <name evidence="15" type="ORF">EHV23_12155</name>
</gene>
<evidence type="ECO:0000256" key="3">
    <source>
        <dbReference type="ARBA" id="ARBA00011245"/>
    </source>
</evidence>
<comment type="caution">
    <text evidence="15">The sequence shown here is derived from an EMBL/GenBank/DDBJ whole genome shotgun (WGS) entry which is preliminary data.</text>
</comment>
<evidence type="ECO:0000256" key="2">
    <source>
        <dbReference type="ARBA" id="ARBA00009696"/>
    </source>
</evidence>
<dbReference type="Proteomes" id="UP000270261">
    <property type="component" value="Unassembled WGS sequence"/>
</dbReference>
<evidence type="ECO:0000256" key="13">
    <source>
        <dbReference type="SAM" id="MobiDB-lite"/>
    </source>
</evidence>
<keyword evidence="8" id="KW-0472">Membrane</keyword>
<dbReference type="GO" id="GO:0009279">
    <property type="term" value="C:cell outer membrane"/>
    <property type="evidence" value="ECO:0007669"/>
    <property type="project" value="UniProtKB-SubCell"/>
</dbReference>
<keyword evidence="6 14" id="KW-0732">Signal</keyword>
<accession>A0A3R8NAG7</accession>
<dbReference type="RefSeq" id="WP_125096312.1">
    <property type="nucleotide sequence ID" value="NZ_RRUE01000002.1"/>
</dbReference>
<comment type="subunit">
    <text evidence="3">Monomer.</text>
</comment>
<feature type="signal peptide" evidence="14">
    <location>
        <begin position="1"/>
        <end position="25"/>
    </location>
</feature>
<dbReference type="Pfam" id="PF03550">
    <property type="entry name" value="LolB"/>
    <property type="match status" value="1"/>
</dbReference>
<feature type="region of interest" description="Disordered" evidence="13">
    <location>
        <begin position="52"/>
        <end position="71"/>
    </location>
</feature>
<name>A0A3R8NAG7_9BURK</name>
<keyword evidence="5" id="KW-0813">Transport</keyword>
<dbReference type="EMBL" id="RRUE01000002">
    <property type="protein sequence ID" value="RRN44118.1"/>
    <property type="molecule type" value="Genomic_DNA"/>
</dbReference>
<sequence length="262" mass="28279">MSLQIRPPLLRAALAAAVTSAALLAGCATTPPSPPPAPIDTSRPLHLTGRFSFSATDNTPGTRPQHSSGRFILDRNGNNLGLELISPFGQTLVRAAQKQGEQAWLETAQHQRYLGTTLEAVLQQAVGMPIPVSRLPQWLNNQFETVERTSDDGRRIVAFDGTWHIEREDNRWYLTWQQNTRRIEIRLVADQPVQNEASAQTGPSARNGSSAAQATPDGQQPAQTESSTQTQSPARTGPSQTGPSSQTGQPAQTGTQIHPATP</sequence>
<evidence type="ECO:0000256" key="11">
    <source>
        <dbReference type="ARBA" id="ARBA00023237"/>
    </source>
</evidence>
<keyword evidence="9" id="KW-0564">Palmitate</keyword>
<organism evidence="15 16">
    <name type="scientific">Lautropia dentalis</name>
    <dbReference type="NCBI Taxonomy" id="2490857"/>
    <lineage>
        <taxon>Bacteria</taxon>
        <taxon>Pseudomonadati</taxon>
        <taxon>Pseudomonadota</taxon>
        <taxon>Betaproteobacteria</taxon>
        <taxon>Burkholderiales</taxon>
        <taxon>Burkholderiaceae</taxon>
        <taxon>Lautropia</taxon>
    </lineage>
</organism>